<evidence type="ECO:0000313" key="4">
    <source>
        <dbReference type="EMBL" id="OFI33616.1"/>
    </source>
</evidence>
<proteinExistence type="inferred from homology"/>
<evidence type="ECO:0000259" key="3">
    <source>
        <dbReference type="Pfam" id="PF01323"/>
    </source>
</evidence>
<evidence type="ECO:0000256" key="2">
    <source>
        <dbReference type="PIRSR" id="PIRSR006386-1"/>
    </source>
</evidence>
<gene>
    <name evidence="4" type="ORF">BFC17_04325</name>
</gene>
<comment type="caution">
    <text evidence="4">The sequence shown here is derived from an EMBL/GenBank/DDBJ whole genome shotgun (WGS) entry which is preliminary data.</text>
</comment>
<dbReference type="PIRSF" id="PIRSF006386">
    <property type="entry name" value="HCCAis_GSTk"/>
    <property type="match status" value="1"/>
</dbReference>
<dbReference type="InterPro" id="IPR051924">
    <property type="entry name" value="GST_Kappa/NadH"/>
</dbReference>
<dbReference type="EMBL" id="MJIC01000015">
    <property type="protein sequence ID" value="OFI33616.1"/>
    <property type="molecule type" value="Genomic_DNA"/>
</dbReference>
<dbReference type="EC" id="5.99.1.4" evidence="1"/>
<dbReference type="Pfam" id="PF01323">
    <property type="entry name" value="DSBA"/>
    <property type="match status" value="1"/>
</dbReference>
<comment type="catalytic activity">
    <reaction evidence="1">
        <text>2-hydroxychromene-2-carboxylate = (3E)-4-(2-hydroxyphenyl)-2-oxobut-3-enoate</text>
        <dbReference type="Rhea" id="RHEA:27401"/>
        <dbReference type="ChEBI" id="CHEBI:59350"/>
        <dbReference type="ChEBI" id="CHEBI:59353"/>
        <dbReference type="EC" id="5.99.1.4"/>
    </reaction>
</comment>
<dbReference type="InterPro" id="IPR014440">
    <property type="entry name" value="HCCAis_GSTk"/>
</dbReference>
<comment type="similarity">
    <text evidence="1">Belongs to the GST superfamily. NadH family.</text>
</comment>
<dbReference type="Gene3D" id="3.40.30.10">
    <property type="entry name" value="Glutaredoxin"/>
    <property type="match status" value="1"/>
</dbReference>
<dbReference type="CDD" id="cd03022">
    <property type="entry name" value="DsbA_HCCA_Iso"/>
    <property type="match status" value="1"/>
</dbReference>
<dbReference type="InterPro" id="IPR001853">
    <property type="entry name" value="DSBA-like_thioredoxin_dom"/>
</dbReference>
<dbReference type="PANTHER" id="PTHR42943">
    <property type="entry name" value="GLUTATHIONE S-TRANSFERASE KAPPA"/>
    <property type="match status" value="1"/>
</dbReference>
<feature type="domain" description="DSBA-like thioredoxin" evidence="3">
    <location>
        <begin position="2"/>
        <end position="190"/>
    </location>
</feature>
<dbReference type="GO" id="GO:0004364">
    <property type="term" value="F:glutathione transferase activity"/>
    <property type="evidence" value="ECO:0007669"/>
    <property type="project" value="TreeGrafter"/>
</dbReference>
<dbReference type="AlphaFoldDB" id="A0A1E8FCX8"/>
<sequence length="199" mass="22403">MDFYFDFISPFGWIAAERIVELARQHQCTINWQPFLLKATVVDAMGIKPLLQTPLKGPYALHDARRQARYYGLKLSEAAGSGQLFNSIPAAQAVLWAKEHHPELVEELVLALYRRWMCEGKEIASAEAVVSVAADSGIEQKALAAALEDPKRKELLRQNIEQTISKGVFGSPTMVVNNELFWGSDRVDQVFEWIEQGGW</sequence>
<dbReference type="GO" id="GO:0004602">
    <property type="term" value="F:glutathione peroxidase activity"/>
    <property type="evidence" value="ECO:0007669"/>
    <property type="project" value="TreeGrafter"/>
</dbReference>
<dbReference type="PANTHER" id="PTHR42943:SF2">
    <property type="entry name" value="GLUTATHIONE S-TRANSFERASE KAPPA 1"/>
    <property type="match status" value="1"/>
</dbReference>
<dbReference type="STRING" id="1856405.BFC17_04325"/>
<dbReference type="InterPro" id="IPR044087">
    <property type="entry name" value="NahD-like"/>
</dbReference>
<feature type="active site" description="Nucleophile" evidence="2">
    <location>
        <position position="9"/>
    </location>
</feature>
<name>A0A1E8FCX8_9ALTE</name>
<dbReference type="SUPFAM" id="SSF52833">
    <property type="entry name" value="Thioredoxin-like"/>
    <property type="match status" value="1"/>
</dbReference>
<dbReference type="Proteomes" id="UP000176037">
    <property type="component" value="Unassembled WGS sequence"/>
</dbReference>
<keyword evidence="1" id="KW-0413">Isomerase</keyword>
<dbReference type="InterPro" id="IPR036249">
    <property type="entry name" value="Thioredoxin-like_sf"/>
</dbReference>
<accession>A0A1E8FCX8</accession>
<dbReference type="GO" id="GO:0006749">
    <property type="term" value="P:glutathione metabolic process"/>
    <property type="evidence" value="ECO:0007669"/>
    <property type="project" value="TreeGrafter"/>
</dbReference>
<dbReference type="GO" id="GO:0018845">
    <property type="term" value="F:2-hydroxychromene-2-carboxylate isomerase activity"/>
    <property type="evidence" value="ECO:0007669"/>
    <property type="project" value="UniProtKB-UniRule"/>
</dbReference>
<organism evidence="4 5">
    <name type="scientific">Alteromonas lipolytica</name>
    <dbReference type="NCBI Taxonomy" id="1856405"/>
    <lineage>
        <taxon>Bacteria</taxon>
        <taxon>Pseudomonadati</taxon>
        <taxon>Pseudomonadota</taxon>
        <taxon>Gammaproteobacteria</taxon>
        <taxon>Alteromonadales</taxon>
        <taxon>Alteromonadaceae</taxon>
        <taxon>Alteromonas/Salinimonas group</taxon>
        <taxon>Alteromonas</taxon>
    </lineage>
</organism>
<protein>
    <recommendedName>
        <fullName evidence="1">2-hydroxychromene-2-carboxylate isomerase</fullName>
        <ecNumber evidence="1">5.99.1.4</ecNumber>
    </recommendedName>
</protein>
<reference evidence="4 5" key="1">
    <citation type="submission" date="2016-09" db="EMBL/GenBank/DDBJ databases">
        <title>Alteromonas lipolytica, a new species isolated from sea water.</title>
        <authorList>
            <person name="Wu Y.-H."/>
            <person name="Cheng H."/>
            <person name="Xu X.-W."/>
        </authorList>
    </citation>
    <scope>NUCLEOTIDE SEQUENCE [LARGE SCALE GENOMIC DNA]</scope>
    <source>
        <strain evidence="4 5">JW12</strain>
    </source>
</reference>
<evidence type="ECO:0000313" key="5">
    <source>
        <dbReference type="Proteomes" id="UP000176037"/>
    </source>
</evidence>
<dbReference type="GO" id="GO:1901170">
    <property type="term" value="P:naphthalene catabolic process"/>
    <property type="evidence" value="ECO:0007669"/>
    <property type="project" value="InterPro"/>
</dbReference>
<evidence type="ECO:0000256" key="1">
    <source>
        <dbReference type="PIRNR" id="PIRNR006386"/>
    </source>
</evidence>
<keyword evidence="5" id="KW-1185">Reference proteome</keyword>